<dbReference type="SMART" id="SM00360">
    <property type="entry name" value="RRM"/>
    <property type="match status" value="2"/>
</dbReference>
<feature type="compositionally biased region" description="Acidic residues" evidence="2">
    <location>
        <begin position="1003"/>
        <end position="1029"/>
    </location>
</feature>
<keyword evidence="1" id="KW-0175">Coiled coil</keyword>
<feature type="compositionally biased region" description="Pro residues" evidence="2">
    <location>
        <begin position="211"/>
        <end position="224"/>
    </location>
</feature>
<protein>
    <submittedName>
        <fullName evidence="3">Uncharacterized protein</fullName>
    </submittedName>
</protein>
<feature type="compositionally biased region" description="Basic residues" evidence="2">
    <location>
        <begin position="226"/>
        <end position="235"/>
    </location>
</feature>
<feature type="compositionally biased region" description="Basic and acidic residues" evidence="2">
    <location>
        <begin position="332"/>
        <end position="341"/>
    </location>
</feature>
<feature type="compositionally biased region" description="Basic residues" evidence="2">
    <location>
        <begin position="161"/>
        <end position="171"/>
    </location>
</feature>
<dbReference type="Pfam" id="PF00642">
    <property type="entry name" value="zf-CCCH"/>
    <property type="match status" value="1"/>
</dbReference>
<dbReference type="InterPro" id="IPR000504">
    <property type="entry name" value="RRM_dom"/>
</dbReference>
<feature type="compositionally biased region" description="Polar residues" evidence="2">
    <location>
        <begin position="310"/>
        <end position="331"/>
    </location>
</feature>
<evidence type="ECO:0000256" key="1">
    <source>
        <dbReference type="SAM" id="Coils"/>
    </source>
</evidence>
<dbReference type="GO" id="GO:0046872">
    <property type="term" value="F:metal ion binding"/>
    <property type="evidence" value="ECO:0007669"/>
    <property type="project" value="InterPro"/>
</dbReference>
<reference evidence="3" key="1">
    <citation type="submission" date="2020-11" db="EMBL/GenBank/DDBJ databases">
        <authorList>
            <person name="Tran Van P."/>
        </authorList>
    </citation>
    <scope>NUCLEOTIDE SEQUENCE</scope>
</reference>
<sequence>MGEAEFAGVENFDAFKKWLKITLKPINPPDELTTYIVALVRKNRPLDELRQICLKELGIFLGDETTSFVDVMFDSFRTKAYLKAGTEGVFPKEEPPSSPLPEAAPAEPIVSSTMGATEDEPPARRVVRAVVGPGGDASPPSDRHGGRRRRHSSSPSSSRSPSRRSPRRRRRPDLGPPVRRGGRGSPVTRRRSRSPVTVRRRSPIVSRRSRSPPPVRRSRSPPPLRRGSRSPRRSRSPVPHRYPPPRSNAPRSFSPPDKTRVARRSRSPRSRSPSPFPEDPGRSGGASTVKAASPTPSQTSTVPQPSSHSLDTTPSLSATDSSPSLATTTPTGKEEGTQKKRCRDFDENGLCMRGDLCPFDHGSDPVVLENLTAIAPPGVPPPYPPPSIPGRLPGHEEQWPNPYGPQFRPPPPPFMGFPNPPFPPNFLPGMPLRGHAPPGTFPGDIPIPGGGFVVDRYGSSSSAPNKQGGGRFDYSRLGTRKHFGGVVTATLTSTADSTTMGAPPGVTTTVVRLGQPHQRFNNRNNCSLEIKKIPRDLNDISHINDHFSKFGRIVNIQVQYGGDPETAVVTFSSPFEATRAMKCPEAVLNNRFVKVFWHTKENSAGEPAPVTTSASTPVTISQVPNTSLTMTKALGPGSMALRRKDLNASAEKEDPAVTKQKQIEAIQKAQEELGEKIAEQKKAAEKKKEAQMIQAAIRHRKQEMITEALEQQKRIIGALEEGKGRLSAEERKELLSTCEELSKKVALLKLELALTPPPAPLTSPGRGGRTVTTGLSRQQIQKELLDAELELTERQRDNAPAEELRALEKRIFDLKRGLYASGTRGGGRGRGRGSGVFVSRGSRARGRYSVNHLARGSIYKTSNQSLTNLDKRPKRLLISGFESDEREDLLRHFMVFADIMSHTWDMKTPSAILGFATRSGAEKALKEGKVFKDRVLSITWYLQEPPKEETFLKPPESNEEIVDVKVEEEAVEEEPNGEVDEKKVEVTTSPPPPEPNGIKVEEKEEEDDAVSIPDEELDEDELLKEDENDVLANSTEGGAAEDVLDLMTREEFEDEEEDDEERSWRR</sequence>
<dbReference type="Gene3D" id="3.30.70.330">
    <property type="match status" value="1"/>
</dbReference>
<dbReference type="InterPro" id="IPR000571">
    <property type="entry name" value="Znf_CCCH"/>
</dbReference>
<feature type="compositionally biased region" description="Low complexity" evidence="2">
    <location>
        <begin position="130"/>
        <end position="140"/>
    </location>
</feature>
<dbReference type="GO" id="GO:0003723">
    <property type="term" value="F:RNA binding"/>
    <property type="evidence" value="ECO:0007669"/>
    <property type="project" value="UniProtKB-UniRule"/>
</dbReference>
<feature type="region of interest" description="Disordered" evidence="2">
    <location>
        <begin position="968"/>
        <end position="1066"/>
    </location>
</feature>
<dbReference type="InterPro" id="IPR035979">
    <property type="entry name" value="RBD_domain_sf"/>
</dbReference>
<gene>
    <name evidence="3" type="ORF">CTOB1V02_LOCUS1523</name>
</gene>
<feature type="compositionally biased region" description="Acidic residues" evidence="2">
    <location>
        <begin position="969"/>
        <end position="978"/>
    </location>
</feature>
<feature type="compositionally biased region" description="Low complexity" evidence="2">
    <location>
        <begin position="293"/>
        <end position="309"/>
    </location>
</feature>
<dbReference type="FunFam" id="3.30.70.330:FF:000208">
    <property type="entry name" value="RNA-binding protein 27 isoform X2"/>
    <property type="match status" value="1"/>
</dbReference>
<dbReference type="EMBL" id="OB660219">
    <property type="protein sequence ID" value="CAD7223540.1"/>
    <property type="molecule type" value="Genomic_DNA"/>
</dbReference>
<feature type="compositionally biased region" description="Basic residues" evidence="2">
    <location>
        <begin position="188"/>
        <end position="210"/>
    </location>
</feature>
<dbReference type="GO" id="GO:0005634">
    <property type="term" value="C:nucleus"/>
    <property type="evidence" value="ECO:0007669"/>
    <property type="project" value="TreeGrafter"/>
</dbReference>
<dbReference type="PANTHER" id="PTHR14398">
    <property type="entry name" value="RNA RECOGNITION RRM/RNP DOMAIN"/>
    <property type="match status" value="1"/>
</dbReference>
<feature type="region of interest" description="Disordered" evidence="2">
    <location>
        <begin position="130"/>
        <end position="341"/>
    </location>
</feature>
<dbReference type="SMART" id="SM00356">
    <property type="entry name" value="ZnF_C3H1"/>
    <property type="match status" value="1"/>
</dbReference>
<name>A0A7R8ZGK5_9CRUS</name>
<dbReference type="CDD" id="cd12257">
    <property type="entry name" value="RRM1_RBM26_like"/>
    <property type="match status" value="1"/>
</dbReference>
<dbReference type="AlphaFoldDB" id="A0A7R8ZGK5"/>
<dbReference type="PROSITE" id="PS50103">
    <property type="entry name" value="ZF_C3H1"/>
    <property type="match status" value="1"/>
</dbReference>
<evidence type="ECO:0000313" key="3">
    <source>
        <dbReference type="EMBL" id="CAD7223540.1"/>
    </source>
</evidence>
<evidence type="ECO:0000256" key="2">
    <source>
        <dbReference type="SAM" id="MobiDB-lite"/>
    </source>
</evidence>
<proteinExistence type="predicted"/>
<dbReference type="PROSITE" id="PS50102">
    <property type="entry name" value="RRM"/>
    <property type="match status" value="1"/>
</dbReference>
<accession>A0A7R8ZGK5</accession>
<dbReference type="Pfam" id="PF00076">
    <property type="entry name" value="RRM_1"/>
    <property type="match status" value="1"/>
</dbReference>
<dbReference type="OrthoDB" id="443401at2759"/>
<dbReference type="InterPro" id="IPR012677">
    <property type="entry name" value="Nucleotide-bd_a/b_plait_sf"/>
</dbReference>
<feature type="coiled-coil region" evidence="1">
    <location>
        <begin position="659"/>
        <end position="690"/>
    </location>
</feature>
<dbReference type="SUPFAM" id="SSF54928">
    <property type="entry name" value="RNA-binding domain, RBD"/>
    <property type="match status" value="2"/>
</dbReference>
<organism evidence="3">
    <name type="scientific">Cyprideis torosa</name>
    <dbReference type="NCBI Taxonomy" id="163714"/>
    <lineage>
        <taxon>Eukaryota</taxon>
        <taxon>Metazoa</taxon>
        <taxon>Ecdysozoa</taxon>
        <taxon>Arthropoda</taxon>
        <taxon>Crustacea</taxon>
        <taxon>Oligostraca</taxon>
        <taxon>Ostracoda</taxon>
        <taxon>Podocopa</taxon>
        <taxon>Podocopida</taxon>
        <taxon>Cytherocopina</taxon>
        <taxon>Cytheroidea</taxon>
        <taxon>Cytherideidae</taxon>
        <taxon>Cyprideis</taxon>
    </lineage>
</organism>
<feature type="compositionally biased region" description="Acidic residues" evidence="2">
    <location>
        <begin position="1051"/>
        <end position="1066"/>
    </location>
</feature>
<dbReference type="PANTHER" id="PTHR14398:SF0">
    <property type="entry name" value="ZINC FINGER PROTEIN SWM"/>
    <property type="match status" value="1"/>
</dbReference>
<dbReference type="InterPro" id="IPR045137">
    <property type="entry name" value="RBM26/27"/>
</dbReference>